<protein>
    <submittedName>
        <fullName evidence="2">Uncharacterized protein</fullName>
    </submittedName>
</protein>
<evidence type="ECO:0000313" key="3">
    <source>
        <dbReference type="Proteomes" id="UP000198797"/>
    </source>
</evidence>
<dbReference type="EMBL" id="FMCU01000018">
    <property type="protein sequence ID" value="SCF45387.1"/>
    <property type="molecule type" value="Genomic_DNA"/>
</dbReference>
<evidence type="ECO:0000256" key="1">
    <source>
        <dbReference type="SAM" id="SignalP"/>
    </source>
</evidence>
<keyword evidence="3" id="KW-1185">Reference proteome</keyword>
<gene>
    <name evidence="2" type="ORF">GA0070216_11845</name>
</gene>
<dbReference type="AlphaFoldDB" id="A0A1C5AJK2"/>
<dbReference type="STRING" id="121616.GA0070216_11845"/>
<organism evidence="2 3">
    <name type="scientific">Micromonospora matsumotoense</name>
    <dbReference type="NCBI Taxonomy" id="121616"/>
    <lineage>
        <taxon>Bacteria</taxon>
        <taxon>Bacillati</taxon>
        <taxon>Actinomycetota</taxon>
        <taxon>Actinomycetes</taxon>
        <taxon>Micromonosporales</taxon>
        <taxon>Micromonosporaceae</taxon>
        <taxon>Micromonospora</taxon>
    </lineage>
</organism>
<accession>A0A1C5AJK2</accession>
<feature type="signal peptide" evidence="1">
    <location>
        <begin position="1"/>
        <end position="27"/>
    </location>
</feature>
<keyword evidence="1" id="KW-0732">Signal</keyword>
<sequence>MVRAARVLLGRLLISTVAVPPPSSAQAAARPAGVPPSTDGAASIVASILLYGLRHVLGDRYVPFDAGT</sequence>
<evidence type="ECO:0000313" key="2">
    <source>
        <dbReference type="EMBL" id="SCF45387.1"/>
    </source>
</evidence>
<feature type="chain" id="PRO_5008711276" evidence="1">
    <location>
        <begin position="28"/>
        <end position="68"/>
    </location>
</feature>
<name>A0A1C5AJK2_9ACTN</name>
<proteinExistence type="predicted"/>
<dbReference type="Proteomes" id="UP000198797">
    <property type="component" value="Unassembled WGS sequence"/>
</dbReference>
<dbReference type="RefSeq" id="WP_091251827.1">
    <property type="nucleotide sequence ID" value="NZ_FMCU01000018.1"/>
</dbReference>
<reference evidence="3" key="1">
    <citation type="submission" date="2016-06" db="EMBL/GenBank/DDBJ databases">
        <authorList>
            <person name="Varghese N."/>
            <person name="Submissions Spin"/>
        </authorList>
    </citation>
    <scope>NUCLEOTIDE SEQUENCE [LARGE SCALE GENOMIC DNA]</scope>
    <source>
        <strain evidence="3">DSM 44100</strain>
    </source>
</reference>